<dbReference type="Proteomes" id="UP000634136">
    <property type="component" value="Unassembled WGS sequence"/>
</dbReference>
<evidence type="ECO:0000313" key="2">
    <source>
        <dbReference type="EMBL" id="KAF7802684.1"/>
    </source>
</evidence>
<sequence length="124" mass="13610">MILKARLFFTPICYRVVLPPLIPFRVTPLRRFAPSCRLAADPPCSFVELFLQCFVAVSLHRLTCFADLIGRYCFFFFLPFIMGSSSAELCESSGSPLDASLGASSPFEDSPTLLAASSPDEDSS</sequence>
<name>A0A834W379_9FABA</name>
<protein>
    <submittedName>
        <fullName evidence="2">Uncharacterized protein</fullName>
    </submittedName>
</protein>
<evidence type="ECO:0000256" key="1">
    <source>
        <dbReference type="SAM" id="MobiDB-lite"/>
    </source>
</evidence>
<evidence type="ECO:0000313" key="3">
    <source>
        <dbReference type="Proteomes" id="UP000634136"/>
    </source>
</evidence>
<gene>
    <name evidence="2" type="ORF">G2W53_041795</name>
</gene>
<feature type="region of interest" description="Disordered" evidence="1">
    <location>
        <begin position="90"/>
        <end position="124"/>
    </location>
</feature>
<dbReference type="AlphaFoldDB" id="A0A834W379"/>
<dbReference type="EMBL" id="JAAIUW010000013">
    <property type="protein sequence ID" value="KAF7802684.1"/>
    <property type="molecule type" value="Genomic_DNA"/>
</dbReference>
<reference evidence="2" key="1">
    <citation type="submission" date="2020-09" db="EMBL/GenBank/DDBJ databases">
        <title>Genome-Enabled Discovery of Anthraquinone Biosynthesis in Senna tora.</title>
        <authorList>
            <person name="Kang S.-H."/>
            <person name="Pandey R.P."/>
            <person name="Lee C.-M."/>
            <person name="Sim J.-S."/>
            <person name="Jeong J.-T."/>
            <person name="Choi B.-S."/>
            <person name="Jung M."/>
            <person name="Ginzburg D."/>
            <person name="Zhao K."/>
            <person name="Won S.Y."/>
            <person name="Oh T.-J."/>
            <person name="Yu Y."/>
            <person name="Kim N.-H."/>
            <person name="Lee O.R."/>
            <person name="Lee T.-H."/>
            <person name="Bashyal P."/>
            <person name="Kim T.-S."/>
            <person name="Lee W.-H."/>
            <person name="Kawkins C."/>
            <person name="Kim C.-K."/>
            <person name="Kim J.S."/>
            <person name="Ahn B.O."/>
            <person name="Rhee S.Y."/>
            <person name="Sohng J.K."/>
        </authorList>
    </citation>
    <scope>NUCLEOTIDE SEQUENCE</scope>
    <source>
        <tissue evidence="2">Leaf</tissue>
    </source>
</reference>
<organism evidence="2 3">
    <name type="scientific">Senna tora</name>
    <dbReference type="NCBI Taxonomy" id="362788"/>
    <lineage>
        <taxon>Eukaryota</taxon>
        <taxon>Viridiplantae</taxon>
        <taxon>Streptophyta</taxon>
        <taxon>Embryophyta</taxon>
        <taxon>Tracheophyta</taxon>
        <taxon>Spermatophyta</taxon>
        <taxon>Magnoliopsida</taxon>
        <taxon>eudicotyledons</taxon>
        <taxon>Gunneridae</taxon>
        <taxon>Pentapetalae</taxon>
        <taxon>rosids</taxon>
        <taxon>fabids</taxon>
        <taxon>Fabales</taxon>
        <taxon>Fabaceae</taxon>
        <taxon>Caesalpinioideae</taxon>
        <taxon>Cassia clade</taxon>
        <taxon>Senna</taxon>
    </lineage>
</organism>
<accession>A0A834W379</accession>
<keyword evidence="3" id="KW-1185">Reference proteome</keyword>
<comment type="caution">
    <text evidence="2">The sequence shown here is derived from an EMBL/GenBank/DDBJ whole genome shotgun (WGS) entry which is preliminary data.</text>
</comment>
<proteinExistence type="predicted"/>